<feature type="compositionally biased region" description="Basic and acidic residues" evidence="1">
    <location>
        <begin position="51"/>
        <end position="81"/>
    </location>
</feature>
<accession>A0A382EH58</accession>
<dbReference type="PANTHER" id="PTHR37533">
    <property type="entry name" value="FLAGELLAR HOOK-LENGTH CONTROL PROTEIN"/>
    <property type="match status" value="1"/>
</dbReference>
<evidence type="ECO:0000256" key="1">
    <source>
        <dbReference type="SAM" id="MobiDB-lite"/>
    </source>
</evidence>
<dbReference type="CDD" id="cd17470">
    <property type="entry name" value="T3SS_Flik_C"/>
    <property type="match status" value="1"/>
</dbReference>
<feature type="domain" description="Flagellar hook-length control protein-like C-terminal" evidence="2">
    <location>
        <begin position="404"/>
        <end position="478"/>
    </location>
</feature>
<gene>
    <name evidence="3" type="ORF">METZ01_LOCUS202516</name>
</gene>
<feature type="region of interest" description="Disordered" evidence="1">
    <location>
        <begin position="477"/>
        <end position="518"/>
    </location>
</feature>
<proteinExistence type="predicted"/>
<evidence type="ECO:0000259" key="2">
    <source>
        <dbReference type="Pfam" id="PF02120"/>
    </source>
</evidence>
<feature type="region of interest" description="Disordered" evidence="1">
    <location>
        <begin position="250"/>
        <end position="330"/>
    </location>
</feature>
<feature type="non-terminal residue" evidence="3">
    <location>
        <position position="532"/>
    </location>
</feature>
<feature type="region of interest" description="Disordered" evidence="1">
    <location>
        <begin position="17"/>
        <end position="119"/>
    </location>
</feature>
<evidence type="ECO:0000313" key="3">
    <source>
        <dbReference type="EMBL" id="SVB49662.1"/>
    </source>
</evidence>
<protein>
    <recommendedName>
        <fullName evidence="2">Flagellar hook-length control protein-like C-terminal domain-containing protein</fullName>
    </recommendedName>
</protein>
<dbReference type="PANTHER" id="PTHR37533:SF2">
    <property type="entry name" value="FLAGELLAR HOOK-LENGTH CONTROL PROTEIN"/>
    <property type="match status" value="1"/>
</dbReference>
<feature type="compositionally biased region" description="Basic and acidic residues" evidence="1">
    <location>
        <begin position="268"/>
        <end position="305"/>
    </location>
</feature>
<reference evidence="3" key="1">
    <citation type="submission" date="2018-05" db="EMBL/GenBank/DDBJ databases">
        <authorList>
            <person name="Lanie J.A."/>
            <person name="Ng W.-L."/>
            <person name="Kazmierczak K.M."/>
            <person name="Andrzejewski T.M."/>
            <person name="Davidsen T.M."/>
            <person name="Wayne K.J."/>
            <person name="Tettelin H."/>
            <person name="Glass J.I."/>
            <person name="Rusch D."/>
            <person name="Podicherti R."/>
            <person name="Tsui H.-C.T."/>
            <person name="Winkler M.E."/>
        </authorList>
    </citation>
    <scope>NUCLEOTIDE SEQUENCE</scope>
</reference>
<dbReference type="Gene3D" id="3.30.750.140">
    <property type="match status" value="1"/>
</dbReference>
<organism evidence="3">
    <name type="scientific">marine metagenome</name>
    <dbReference type="NCBI Taxonomy" id="408172"/>
    <lineage>
        <taxon>unclassified sequences</taxon>
        <taxon>metagenomes</taxon>
        <taxon>ecological metagenomes</taxon>
    </lineage>
</organism>
<feature type="compositionally biased region" description="Basic and acidic residues" evidence="1">
    <location>
        <begin position="23"/>
        <end position="42"/>
    </location>
</feature>
<dbReference type="InterPro" id="IPR052563">
    <property type="entry name" value="FliK"/>
</dbReference>
<feature type="compositionally biased region" description="Polar residues" evidence="1">
    <location>
        <begin position="318"/>
        <end position="330"/>
    </location>
</feature>
<dbReference type="EMBL" id="UINC01044340">
    <property type="protein sequence ID" value="SVB49662.1"/>
    <property type="molecule type" value="Genomic_DNA"/>
</dbReference>
<feature type="compositionally biased region" description="Polar residues" evidence="1">
    <location>
        <begin position="97"/>
        <end position="119"/>
    </location>
</feature>
<dbReference type="Pfam" id="PF02120">
    <property type="entry name" value="Flg_hook"/>
    <property type="match status" value="1"/>
</dbReference>
<name>A0A382EH58_9ZZZZ</name>
<feature type="compositionally biased region" description="Acidic residues" evidence="1">
    <location>
        <begin position="492"/>
        <end position="506"/>
    </location>
</feature>
<dbReference type="AlphaFoldDB" id="A0A382EH58"/>
<sequence>VSQPDILAVFTPQAPVEQVVAPDKPDVGGDDRFQRYLDDASHKVAPAAENNKPEIDRQDHRQDHSPSQKNSDKKSIEKSQPKEAQQTEQTNSKEIDQNNSQESLNKTQSTSKESETISPQELASVDNFQEAMTHLKELGFDVQAMETLLEIFNNDSGVDVGALLQSLIDQNSKFKDFSVQGFLSNNGLDENSFSQLENRKGLINDLLKQAGFTDQEAKNLIQKFESQKKNTSNLNEEINKQDSITLDKTAKREVANQDNKNLVGIQTGDKKKEETTVKKSDIQNRLSPDRNKNRGDNGSKGDEKVSSVSDNVKVESKNIGQEKTTSQNTISMKYSDTNLDATKSKSLEGIKANGEVQLVNNNVASGANKTNLNIKTPLTENAIYKAPIETRVIDQIINRLSIRSNGSQSEVKIQLDPPSLGRVRMNIITSGDGVRTVIVAENQAVKQVIENNLSQLRDSMAGQGLRLDGFSVLVGGDGSPEFSQQNGHSDQPDLEFSEFLDPDEPGVEPNEATVTPDSFTFDDISQTVSVIA</sequence>
<dbReference type="InterPro" id="IPR021136">
    <property type="entry name" value="Flagellar_hook_control-like_C"/>
</dbReference>
<feature type="non-terminal residue" evidence="3">
    <location>
        <position position="1"/>
    </location>
</feature>
<dbReference type="InterPro" id="IPR038610">
    <property type="entry name" value="FliK-like_C_sf"/>
</dbReference>